<proteinExistence type="inferred from homology"/>
<name>A0A396J381_MEDTR</name>
<gene>
    <name evidence="7" type="ORF">MtrunA17_Chr3g0143271</name>
</gene>
<comment type="subcellular location">
    <subcellularLocation>
        <location evidence="1">Membrane</location>
    </subcellularLocation>
</comment>
<evidence type="ECO:0000256" key="6">
    <source>
        <dbReference type="SAM" id="Phobius"/>
    </source>
</evidence>
<feature type="transmembrane region" description="Helical" evidence="6">
    <location>
        <begin position="211"/>
        <end position="233"/>
    </location>
</feature>
<dbReference type="PANTHER" id="PTHR31113:SF20">
    <property type="entry name" value="UPF0496 PROTEIN 2-RELATED"/>
    <property type="match status" value="1"/>
</dbReference>
<evidence type="ECO:0000256" key="3">
    <source>
        <dbReference type="ARBA" id="ARBA00022692"/>
    </source>
</evidence>
<feature type="transmembrane region" description="Helical" evidence="6">
    <location>
        <begin position="239"/>
        <end position="256"/>
    </location>
</feature>
<evidence type="ECO:0000256" key="1">
    <source>
        <dbReference type="ARBA" id="ARBA00004370"/>
    </source>
</evidence>
<accession>A0A396J381</accession>
<evidence type="ECO:0008006" key="9">
    <source>
        <dbReference type="Google" id="ProtNLM"/>
    </source>
</evidence>
<dbReference type="Pfam" id="PF05055">
    <property type="entry name" value="DUF677"/>
    <property type="match status" value="1"/>
</dbReference>
<dbReference type="AlphaFoldDB" id="A0A396J381"/>
<keyword evidence="4 6" id="KW-1133">Transmembrane helix</keyword>
<keyword evidence="5 6" id="KW-0472">Membrane</keyword>
<protein>
    <recommendedName>
        <fullName evidence="9">Transmembrane protein</fullName>
    </recommendedName>
</protein>
<dbReference type="InterPro" id="IPR007749">
    <property type="entry name" value="DUF677"/>
</dbReference>
<evidence type="ECO:0000256" key="2">
    <source>
        <dbReference type="ARBA" id="ARBA00009074"/>
    </source>
</evidence>
<dbReference type="GO" id="GO:0016020">
    <property type="term" value="C:membrane"/>
    <property type="evidence" value="ECO:0007669"/>
    <property type="project" value="UniProtKB-SubCell"/>
</dbReference>
<dbReference type="Proteomes" id="UP000265566">
    <property type="component" value="Chromosome 3"/>
</dbReference>
<comment type="caution">
    <text evidence="7">The sequence shown here is derived from an EMBL/GenBank/DDBJ whole genome shotgun (WGS) entry which is preliminary data.</text>
</comment>
<sequence length="377" mass="43112">MTNCFSFFRRRRTGGGSSKERDVEDSLSSKSNVNSEYRNAFRTKSYVDICNKAQGYGIENTSMRSSHSNSCSTSSSSLLEPRQEIVTNMIKSFKVHHLLVDYFEASLEAYLCCDKILQGVRQTRFGYGKVINVVNKLSQRVVEYDTDTDVDTNVNDNIIYEELVSSVINNSLCLSNNIINFCDIQEKHIALLNRLNSKRLKLKRRITIKRLCKKVGGIGLVVSETALLVALLVFAFHSIIGLAAAPYVVGGSFGLMKKRSKWENKKYNSCEKLYEQIDVAAKGVYIVINDLDTMSRMVKRLADEVEHCREVADICVKNYGHGNGRCVILKMVLREFRDCQTNFMDQLEELEEHIYLCFLAINRSRRQLMQKITDKKY</sequence>
<evidence type="ECO:0000256" key="4">
    <source>
        <dbReference type="ARBA" id="ARBA00022989"/>
    </source>
</evidence>
<dbReference type="Gramene" id="rna19814">
    <property type="protein sequence ID" value="RHN71164.1"/>
    <property type="gene ID" value="gene19814"/>
</dbReference>
<comment type="similarity">
    <text evidence="2">Belongs to the UPF0496 family.</text>
</comment>
<dbReference type="EMBL" id="PSQE01000003">
    <property type="protein sequence ID" value="RHN71164.1"/>
    <property type="molecule type" value="Genomic_DNA"/>
</dbReference>
<dbReference type="PANTHER" id="PTHR31113">
    <property type="entry name" value="UPF0496 PROTEIN 3-RELATED"/>
    <property type="match status" value="1"/>
</dbReference>
<reference evidence="8" key="1">
    <citation type="journal article" date="2018" name="Nat. Plants">
        <title>Whole-genome landscape of Medicago truncatula symbiotic genes.</title>
        <authorList>
            <person name="Pecrix Y."/>
            <person name="Staton S.E."/>
            <person name="Sallet E."/>
            <person name="Lelandais-Briere C."/>
            <person name="Moreau S."/>
            <person name="Carrere S."/>
            <person name="Blein T."/>
            <person name="Jardinaud M.F."/>
            <person name="Latrasse D."/>
            <person name="Zouine M."/>
            <person name="Zahm M."/>
            <person name="Kreplak J."/>
            <person name="Mayjonade B."/>
            <person name="Satge C."/>
            <person name="Perez M."/>
            <person name="Cauet S."/>
            <person name="Marande W."/>
            <person name="Chantry-Darmon C."/>
            <person name="Lopez-Roques C."/>
            <person name="Bouchez O."/>
            <person name="Berard A."/>
            <person name="Debelle F."/>
            <person name="Munos S."/>
            <person name="Bendahmane A."/>
            <person name="Berges H."/>
            <person name="Niebel A."/>
            <person name="Buitink J."/>
            <person name="Frugier F."/>
            <person name="Benhamed M."/>
            <person name="Crespi M."/>
            <person name="Gouzy J."/>
            <person name="Gamas P."/>
        </authorList>
    </citation>
    <scope>NUCLEOTIDE SEQUENCE [LARGE SCALE GENOMIC DNA]</scope>
    <source>
        <strain evidence="8">cv. Jemalong A17</strain>
    </source>
</reference>
<keyword evidence="3 6" id="KW-0812">Transmembrane</keyword>
<evidence type="ECO:0000313" key="7">
    <source>
        <dbReference type="EMBL" id="RHN71164.1"/>
    </source>
</evidence>
<dbReference type="OrthoDB" id="776561at2759"/>
<organism evidence="7 8">
    <name type="scientific">Medicago truncatula</name>
    <name type="common">Barrel medic</name>
    <name type="synonym">Medicago tribuloides</name>
    <dbReference type="NCBI Taxonomy" id="3880"/>
    <lineage>
        <taxon>Eukaryota</taxon>
        <taxon>Viridiplantae</taxon>
        <taxon>Streptophyta</taxon>
        <taxon>Embryophyta</taxon>
        <taxon>Tracheophyta</taxon>
        <taxon>Spermatophyta</taxon>
        <taxon>Magnoliopsida</taxon>
        <taxon>eudicotyledons</taxon>
        <taxon>Gunneridae</taxon>
        <taxon>Pentapetalae</taxon>
        <taxon>rosids</taxon>
        <taxon>fabids</taxon>
        <taxon>Fabales</taxon>
        <taxon>Fabaceae</taxon>
        <taxon>Papilionoideae</taxon>
        <taxon>50 kb inversion clade</taxon>
        <taxon>NPAAA clade</taxon>
        <taxon>Hologalegina</taxon>
        <taxon>IRL clade</taxon>
        <taxon>Trifolieae</taxon>
        <taxon>Medicago</taxon>
    </lineage>
</organism>
<evidence type="ECO:0000256" key="5">
    <source>
        <dbReference type="ARBA" id="ARBA00023136"/>
    </source>
</evidence>
<evidence type="ECO:0000313" key="8">
    <source>
        <dbReference type="Proteomes" id="UP000265566"/>
    </source>
</evidence>